<accession>A0ABS8URP9</accession>
<evidence type="ECO:0000313" key="1">
    <source>
        <dbReference type="EMBL" id="MCD9561023.1"/>
    </source>
</evidence>
<dbReference type="Proteomes" id="UP000823775">
    <property type="component" value="Unassembled WGS sequence"/>
</dbReference>
<organism evidence="1 2">
    <name type="scientific">Datura stramonium</name>
    <name type="common">Jimsonweed</name>
    <name type="synonym">Common thornapple</name>
    <dbReference type="NCBI Taxonomy" id="4076"/>
    <lineage>
        <taxon>Eukaryota</taxon>
        <taxon>Viridiplantae</taxon>
        <taxon>Streptophyta</taxon>
        <taxon>Embryophyta</taxon>
        <taxon>Tracheophyta</taxon>
        <taxon>Spermatophyta</taxon>
        <taxon>Magnoliopsida</taxon>
        <taxon>eudicotyledons</taxon>
        <taxon>Gunneridae</taxon>
        <taxon>Pentapetalae</taxon>
        <taxon>asterids</taxon>
        <taxon>lamiids</taxon>
        <taxon>Solanales</taxon>
        <taxon>Solanaceae</taxon>
        <taxon>Solanoideae</taxon>
        <taxon>Datureae</taxon>
        <taxon>Datura</taxon>
    </lineage>
</organism>
<proteinExistence type="predicted"/>
<keyword evidence="2" id="KW-1185">Reference proteome</keyword>
<protein>
    <submittedName>
        <fullName evidence="1">Uncharacterized protein</fullName>
    </submittedName>
</protein>
<reference evidence="1 2" key="1">
    <citation type="journal article" date="2021" name="BMC Genomics">
        <title>Datura genome reveals duplications of psychoactive alkaloid biosynthetic genes and high mutation rate following tissue culture.</title>
        <authorList>
            <person name="Rajewski A."/>
            <person name="Carter-House D."/>
            <person name="Stajich J."/>
            <person name="Litt A."/>
        </authorList>
    </citation>
    <scope>NUCLEOTIDE SEQUENCE [LARGE SCALE GENOMIC DNA]</scope>
    <source>
        <strain evidence="1">AR-01</strain>
    </source>
</reference>
<evidence type="ECO:0000313" key="2">
    <source>
        <dbReference type="Proteomes" id="UP000823775"/>
    </source>
</evidence>
<name>A0ABS8URP9_DATST</name>
<comment type="caution">
    <text evidence="1">The sequence shown here is derived from an EMBL/GenBank/DDBJ whole genome shotgun (WGS) entry which is preliminary data.</text>
</comment>
<feature type="non-terminal residue" evidence="1">
    <location>
        <position position="1"/>
    </location>
</feature>
<sequence>TWENTILSAPYRRNADLDLRSAYILQSDANMKKLGRSIYETTGHSRNTTDGLLVADL</sequence>
<dbReference type="EMBL" id="JACEIK010002415">
    <property type="protein sequence ID" value="MCD9561023.1"/>
    <property type="molecule type" value="Genomic_DNA"/>
</dbReference>
<gene>
    <name evidence="1" type="ORF">HAX54_019957</name>
</gene>